<dbReference type="OrthoDB" id="5044126at2"/>
<dbReference type="EMBL" id="PVTL01000001">
    <property type="protein sequence ID" value="PRY70261.1"/>
    <property type="molecule type" value="Genomic_DNA"/>
</dbReference>
<keyword evidence="2" id="KW-1185">Reference proteome</keyword>
<dbReference type="AlphaFoldDB" id="A0A2T0VJ61"/>
<reference evidence="1 2" key="1">
    <citation type="submission" date="2018-03" db="EMBL/GenBank/DDBJ databases">
        <title>Genomic Encyclopedia of Type Strains, Phase III (KMG-III): the genomes of soil and plant-associated and newly described type strains.</title>
        <authorList>
            <person name="Whitman W."/>
        </authorList>
    </citation>
    <scope>NUCLEOTIDE SEQUENCE [LARGE SCALE GENOMIC DNA]</scope>
    <source>
        <strain evidence="1 2">CGMCC 1.12484</strain>
    </source>
</reference>
<evidence type="ECO:0000313" key="1">
    <source>
        <dbReference type="EMBL" id="PRY70261.1"/>
    </source>
</evidence>
<gene>
    <name evidence="1" type="ORF">B0I08_101391</name>
</gene>
<protein>
    <submittedName>
        <fullName evidence="1">Uncharacterized protein</fullName>
    </submittedName>
</protein>
<dbReference type="RefSeq" id="WP_146134293.1">
    <property type="nucleotide sequence ID" value="NZ_PVTL01000001.1"/>
</dbReference>
<evidence type="ECO:0000313" key="2">
    <source>
        <dbReference type="Proteomes" id="UP000237983"/>
    </source>
</evidence>
<accession>A0A2T0VJ61</accession>
<dbReference type="Proteomes" id="UP000237983">
    <property type="component" value="Unassembled WGS sequence"/>
</dbReference>
<name>A0A2T0VJ61_9MICO</name>
<proteinExistence type="predicted"/>
<sequence length="158" mass="17211">MSRAYLRYSKVGNALMAYAPALESAQRESADALLSALRLRPAHVRQYIVDMRTPVPQPTQGMTINRLYGNGARPDGRSWSSGDPSDLVNPRMQLGLPNYNLMERVAFARIDDISVVEKARHALPYNGNLGGAPEYLLGKEAVSSGGITVIGDLPFVLP</sequence>
<organism evidence="1 2">
    <name type="scientific">Glaciihabitans tibetensis</name>
    <dbReference type="NCBI Taxonomy" id="1266600"/>
    <lineage>
        <taxon>Bacteria</taxon>
        <taxon>Bacillati</taxon>
        <taxon>Actinomycetota</taxon>
        <taxon>Actinomycetes</taxon>
        <taxon>Micrococcales</taxon>
        <taxon>Microbacteriaceae</taxon>
        <taxon>Glaciihabitans</taxon>
    </lineage>
</organism>
<comment type="caution">
    <text evidence="1">The sequence shown here is derived from an EMBL/GenBank/DDBJ whole genome shotgun (WGS) entry which is preliminary data.</text>
</comment>